<evidence type="ECO:0000313" key="2">
    <source>
        <dbReference type="EMBL" id="CAE6488013.1"/>
    </source>
</evidence>
<dbReference type="EMBL" id="CBTY010000009">
    <property type="protein sequence ID" value="CDI06447.1"/>
    <property type="molecule type" value="Genomic_DNA"/>
</dbReference>
<sequence>MESSPQKKGRNWYSAMGVLFLVSGVIVLVRDSILWSPEFVVDFLFDGEINSAKVSIGMLVFGGFLLTFGMRKRNVQ</sequence>
<reference evidence="3" key="2">
    <citation type="submission" date="2013-10" db="EMBL/GenBank/DDBJ databases">
        <authorList>
            <person name="Regsiter A."/>
        </authorList>
    </citation>
    <scope>NUCLEOTIDE SEQUENCE</scope>
    <source>
        <strain evidence="3">N4</strain>
    </source>
</reference>
<feature type="transmembrane region" description="Helical" evidence="1">
    <location>
        <begin position="12"/>
        <end position="29"/>
    </location>
</feature>
<gene>
    <name evidence="3" type="ORF">NITUZ_40613</name>
    <name evidence="2" type="ORF">NUZ5A_20398</name>
</gene>
<accession>V6AV70</accession>
<dbReference type="Proteomes" id="UP000018159">
    <property type="component" value="Unassembled WGS sequence"/>
</dbReference>
<evidence type="ECO:0000313" key="3">
    <source>
        <dbReference type="EMBL" id="CDI06447.1"/>
    </source>
</evidence>
<keyword evidence="1" id="KW-1133">Transmembrane helix</keyword>
<dbReference type="Proteomes" id="UP000655759">
    <property type="component" value="Unassembled WGS sequence"/>
</dbReference>
<comment type="caution">
    <text evidence="3">The sequence shown here is derived from an EMBL/GenBank/DDBJ whole genome shotgun (WGS) entry which is preliminary data.</text>
</comment>
<protein>
    <submittedName>
        <fullName evidence="3">Uncharacterized protein</fullName>
    </submittedName>
</protein>
<dbReference type="AlphaFoldDB" id="V6AV70"/>
<reference evidence="3" key="1">
    <citation type="journal article" date="2013" name="PLoS ONE">
        <title>Enrichment and Genome Sequence of the Group I.1a Ammonia-Oxidizing Archaeon ?Ca. Nitrosotenuis uzonensis? Representing a Clade Globally.</title>
        <authorList>
            <person name="Lebedeva E.V."/>
            <person name="Hatzenpichler R."/>
            <person name="Pelletier E."/>
            <person name="Schuster N."/>
            <person name="Hauzmayer S."/>
            <person name="Bulaev A."/>
            <person name="Grigor'eva N.V."/>
            <person name="Galushko A."/>
            <person name="Schmid M."/>
            <person name="Palatinszky M."/>
            <person name="Le Paslier D."/>
            <person name="Daims H."/>
            <person name="Wagner M."/>
        </authorList>
    </citation>
    <scope>NUCLEOTIDE SEQUENCE [LARGE SCALE GENOMIC DNA]</scope>
    <source>
        <strain evidence="3">N4</strain>
    </source>
</reference>
<keyword evidence="1" id="KW-0812">Transmembrane</keyword>
<evidence type="ECO:0000256" key="1">
    <source>
        <dbReference type="SAM" id="Phobius"/>
    </source>
</evidence>
<reference evidence="2" key="3">
    <citation type="submission" date="2021-02" db="EMBL/GenBank/DDBJ databases">
        <authorList>
            <person name="Han P."/>
        </authorList>
    </citation>
    <scope>NUCLEOTIDE SEQUENCE</scope>
    <source>
        <strain evidence="2">Candidatus Nitrosotenuis uzonensis 5A</strain>
    </source>
</reference>
<keyword evidence="1" id="KW-0472">Membrane</keyword>
<proteinExistence type="predicted"/>
<name>V6AV70_9ARCH</name>
<keyword evidence="4" id="KW-1185">Reference proteome</keyword>
<feature type="transmembrane region" description="Helical" evidence="1">
    <location>
        <begin position="49"/>
        <end position="70"/>
    </location>
</feature>
<evidence type="ECO:0000313" key="4">
    <source>
        <dbReference type="Proteomes" id="UP000018159"/>
    </source>
</evidence>
<dbReference type="RefSeq" id="WP_048196870.1">
    <property type="nucleotide sequence ID" value="NZ_CAJNAQ010000002.1"/>
</dbReference>
<dbReference type="STRING" id="1407055.NITUZ_40613"/>
<dbReference type="EMBL" id="CAJNAQ010000002">
    <property type="protein sequence ID" value="CAE6488013.1"/>
    <property type="molecule type" value="Genomic_DNA"/>
</dbReference>
<organism evidence="3 4">
    <name type="scientific">Candidatus Nitrosotenuis uzonensis</name>
    <dbReference type="NCBI Taxonomy" id="1407055"/>
    <lineage>
        <taxon>Archaea</taxon>
        <taxon>Nitrososphaerota</taxon>
        <taxon>Candidatus Nitrosotenuis</taxon>
    </lineage>
</organism>